<reference evidence="1" key="1">
    <citation type="submission" date="2020-08" db="EMBL/GenBank/DDBJ databases">
        <title>Novel species isolated from subtropical streams in China.</title>
        <authorList>
            <person name="Lu H."/>
        </authorList>
    </citation>
    <scope>NUCLEOTIDE SEQUENCE</scope>
    <source>
        <strain evidence="1">CY7W</strain>
    </source>
</reference>
<organism evidence="1 2">
    <name type="scientific">Undibacterium rugosum</name>
    <dbReference type="NCBI Taxonomy" id="2762291"/>
    <lineage>
        <taxon>Bacteria</taxon>
        <taxon>Pseudomonadati</taxon>
        <taxon>Pseudomonadota</taxon>
        <taxon>Betaproteobacteria</taxon>
        <taxon>Burkholderiales</taxon>
        <taxon>Oxalobacteraceae</taxon>
        <taxon>Undibacterium</taxon>
    </lineage>
</organism>
<evidence type="ECO:0000313" key="2">
    <source>
        <dbReference type="Proteomes" id="UP000612361"/>
    </source>
</evidence>
<proteinExistence type="predicted"/>
<keyword evidence="2" id="KW-1185">Reference proteome</keyword>
<name>A0A923HZN0_9BURK</name>
<sequence>MAEELLECLSERYGAVLSSRALIKELGYPSAASFQQALARGAVPVPIFKIEHRRGSFALARDVAIWLSQKRTIAIGNR</sequence>
<dbReference type="Proteomes" id="UP000612361">
    <property type="component" value="Unassembled WGS sequence"/>
</dbReference>
<evidence type="ECO:0000313" key="1">
    <source>
        <dbReference type="EMBL" id="MBC3933745.1"/>
    </source>
</evidence>
<dbReference type="EMBL" id="JACOGG010000001">
    <property type="protein sequence ID" value="MBC3933745.1"/>
    <property type="molecule type" value="Genomic_DNA"/>
</dbReference>
<protein>
    <submittedName>
        <fullName evidence="1">Uncharacterized protein</fullName>
    </submittedName>
</protein>
<accession>A0A923HZN0</accession>
<gene>
    <name evidence="1" type="ORF">H8K47_00100</name>
</gene>
<comment type="caution">
    <text evidence="1">The sequence shown here is derived from an EMBL/GenBank/DDBJ whole genome shotgun (WGS) entry which is preliminary data.</text>
</comment>
<dbReference type="AlphaFoldDB" id="A0A923HZN0"/>